<feature type="domain" description="Amidohydrolase 3" evidence="1">
    <location>
        <begin position="63"/>
        <end position="469"/>
    </location>
</feature>
<dbReference type="InterPro" id="IPR011059">
    <property type="entry name" value="Metal-dep_hydrolase_composite"/>
</dbReference>
<dbReference type="Pfam" id="PF07969">
    <property type="entry name" value="Amidohydro_3"/>
    <property type="match status" value="1"/>
</dbReference>
<name>A0A9P4HHI2_9PLEO</name>
<dbReference type="SUPFAM" id="SSF51556">
    <property type="entry name" value="Metallo-dependent hydrolases"/>
    <property type="match status" value="1"/>
</dbReference>
<sequence length="471" mass="50832">MSASTEPLLDYANTVAYINGRIYTINDSSPWAEAFIVSENGYFSHVGSNHKIQQLASQHHIVTVDLKNQFVMPGVHDAHMHLLFSGLCLTSGAVIGMDATHLDIASKIQQGSCACEYINVYQDWILAAAYNNECFPNGVADRKYLDALFPDRPVVVQGGAAYSMLLNTEALKRAGYDIENEPDTHAAKLSPAHVERTLKHAIGLAHKAGVTSTQEASSNTQLLTALSELEKEGDLKLDVSTHVVYGCAWLASESKDSLNQLLDAVDHFKSKHVDTRFVKIVLDGVPLPPLLTHAGLGEHGHVDQSKIVTEDVADAVLKFDQLGCTVKIHCTGHGSTRLAFDAIEAARKVNPTGPRHEIAHNSGVHDDGYKRYAPFNVTAEISPAELFTHPITLASNALMDWNFPRMLASGAHITIGSDWGAVPDPSLFSAMASIVSTVGNGDKAKGGEMLCRMFTLNGAIAVGKEKDQGKC</sequence>
<dbReference type="InterPro" id="IPR032466">
    <property type="entry name" value="Metal_Hydrolase"/>
</dbReference>
<comment type="caution">
    <text evidence="2">The sequence shown here is derived from an EMBL/GenBank/DDBJ whole genome shotgun (WGS) entry which is preliminary data.</text>
</comment>
<organism evidence="2 3">
    <name type="scientific">Setomelanomma holmii</name>
    <dbReference type="NCBI Taxonomy" id="210430"/>
    <lineage>
        <taxon>Eukaryota</taxon>
        <taxon>Fungi</taxon>
        <taxon>Dikarya</taxon>
        <taxon>Ascomycota</taxon>
        <taxon>Pezizomycotina</taxon>
        <taxon>Dothideomycetes</taxon>
        <taxon>Pleosporomycetidae</taxon>
        <taxon>Pleosporales</taxon>
        <taxon>Pleosporineae</taxon>
        <taxon>Phaeosphaeriaceae</taxon>
        <taxon>Setomelanomma</taxon>
    </lineage>
</organism>
<protein>
    <submittedName>
        <fullName evidence="2">Amidohydrolase-like protein 3</fullName>
    </submittedName>
</protein>
<accession>A0A9P4HHI2</accession>
<dbReference type="AlphaFoldDB" id="A0A9P4HHI2"/>
<evidence type="ECO:0000313" key="2">
    <source>
        <dbReference type="EMBL" id="KAF2033665.1"/>
    </source>
</evidence>
<gene>
    <name evidence="2" type="ORF">EK21DRAFT_108794</name>
</gene>
<evidence type="ECO:0000259" key="1">
    <source>
        <dbReference type="Pfam" id="PF07969"/>
    </source>
</evidence>
<dbReference type="Proteomes" id="UP000799777">
    <property type="component" value="Unassembled WGS sequence"/>
</dbReference>
<dbReference type="PANTHER" id="PTHR22642:SF2">
    <property type="entry name" value="PROTEIN LONG AFTER FAR-RED 3"/>
    <property type="match status" value="1"/>
</dbReference>
<dbReference type="GO" id="GO:0016810">
    <property type="term" value="F:hydrolase activity, acting on carbon-nitrogen (but not peptide) bonds"/>
    <property type="evidence" value="ECO:0007669"/>
    <property type="project" value="InterPro"/>
</dbReference>
<reference evidence="2" key="1">
    <citation type="journal article" date="2020" name="Stud. Mycol.">
        <title>101 Dothideomycetes genomes: a test case for predicting lifestyles and emergence of pathogens.</title>
        <authorList>
            <person name="Haridas S."/>
            <person name="Albert R."/>
            <person name="Binder M."/>
            <person name="Bloem J."/>
            <person name="Labutti K."/>
            <person name="Salamov A."/>
            <person name="Andreopoulos B."/>
            <person name="Baker S."/>
            <person name="Barry K."/>
            <person name="Bills G."/>
            <person name="Bluhm B."/>
            <person name="Cannon C."/>
            <person name="Castanera R."/>
            <person name="Culley D."/>
            <person name="Daum C."/>
            <person name="Ezra D."/>
            <person name="Gonzalez J."/>
            <person name="Henrissat B."/>
            <person name="Kuo A."/>
            <person name="Liang C."/>
            <person name="Lipzen A."/>
            <person name="Lutzoni F."/>
            <person name="Magnuson J."/>
            <person name="Mondo S."/>
            <person name="Nolan M."/>
            <person name="Ohm R."/>
            <person name="Pangilinan J."/>
            <person name="Park H.-J."/>
            <person name="Ramirez L."/>
            <person name="Alfaro M."/>
            <person name="Sun H."/>
            <person name="Tritt A."/>
            <person name="Yoshinaga Y."/>
            <person name="Zwiers L.-H."/>
            <person name="Turgeon B."/>
            <person name="Goodwin S."/>
            <person name="Spatafora J."/>
            <person name="Crous P."/>
            <person name="Grigoriev I."/>
        </authorList>
    </citation>
    <scope>NUCLEOTIDE SEQUENCE</scope>
    <source>
        <strain evidence="2">CBS 110217</strain>
    </source>
</reference>
<dbReference type="SUPFAM" id="SSF51338">
    <property type="entry name" value="Composite domain of metallo-dependent hydrolases"/>
    <property type="match status" value="1"/>
</dbReference>
<dbReference type="OrthoDB" id="194468at2759"/>
<dbReference type="InterPro" id="IPR013108">
    <property type="entry name" value="Amidohydro_3"/>
</dbReference>
<dbReference type="Gene3D" id="3.10.310.70">
    <property type="match status" value="1"/>
</dbReference>
<dbReference type="Gene3D" id="3.20.20.140">
    <property type="entry name" value="Metal-dependent hydrolases"/>
    <property type="match status" value="1"/>
</dbReference>
<dbReference type="EMBL" id="ML978165">
    <property type="protein sequence ID" value="KAF2033665.1"/>
    <property type="molecule type" value="Genomic_DNA"/>
</dbReference>
<keyword evidence="3" id="KW-1185">Reference proteome</keyword>
<dbReference type="Gene3D" id="2.30.40.10">
    <property type="entry name" value="Urease, subunit C, domain 1"/>
    <property type="match status" value="1"/>
</dbReference>
<evidence type="ECO:0000313" key="3">
    <source>
        <dbReference type="Proteomes" id="UP000799777"/>
    </source>
</evidence>
<proteinExistence type="predicted"/>
<dbReference type="PANTHER" id="PTHR22642">
    <property type="entry name" value="IMIDAZOLONEPROPIONASE"/>
    <property type="match status" value="1"/>
</dbReference>